<dbReference type="Proteomes" id="UP000621454">
    <property type="component" value="Unassembled WGS sequence"/>
</dbReference>
<sequence length="226" mass="25655">MTAVYRTALGGDFDNLHPNLQWRYSIDSASGVAQMVSGIMDSVYCSPKLPGPVKSFHRRRHSLAIRSSRLVPFEQGNYCYRDELGRECLAVLRTFGFGPGDQYLNSVLVDDPTGLVDYFGDGPEYLYPITPSVTVDGGLLLETGPMRWTSTVGPNIGLRGLLELSMRYREWWQDDEDRFRCEAVVTNPIIGEVFHYRGWFTAVDRPCTIGDIPDEAWPLRLERRTH</sequence>
<dbReference type="Pfam" id="PF13761">
    <property type="entry name" value="DUF4166"/>
    <property type="match status" value="1"/>
</dbReference>
<gene>
    <name evidence="2" type="ORF">GCM10011489_05790</name>
</gene>
<organism evidence="2 3">
    <name type="scientific">Gordonia jinhuaensis</name>
    <dbReference type="NCBI Taxonomy" id="1517702"/>
    <lineage>
        <taxon>Bacteria</taxon>
        <taxon>Bacillati</taxon>
        <taxon>Actinomycetota</taxon>
        <taxon>Actinomycetes</taxon>
        <taxon>Mycobacteriales</taxon>
        <taxon>Gordoniaceae</taxon>
        <taxon>Gordonia</taxon>
    </lineage>
</organism>
<reference evidence="2" key="1">
    <citation type="journal article" date="2014" name="Int. J. Syst. Evol. Microbiol.">
        <title>Complete genome sequence of Corynebacterium casei LMG S-19264T (=DSM 44701T), isolated from a smear-ripened cheese.</title>
        <authorList>
            <consortium name="US DOE Joint Genome Institute (JGI-PGF)"/>
            <person name="Walter F."/>
            <person name="Albersmeier A."/>
            <person name="Kalinowski J."/>
            <person name="Ruckert C."/>
        </authorList>
    </citation>
    <scope>NUCLEOTIDE SEQUENCE</scope>
    <source>
        <strain evidence="2">CGMCC 1.12827</strain>
    </source>
</reference>
<evidence type="ECO:0000313" key="2">
    <source>
        <dbReference type="EMBL" id="GGB20508.1"/>
    </source>
</evidence>
<accession>A0A916SVY7</accession>
<dbReference type="AlphaFoldDB" id="A0A916SVY7"/>
<comment type="caution">
    <text evidence="2">The sequence shown here is derived from an EMBL/GenBank/DDBJ whole genome shotgun (WGS) entry which is preliminary data.</text>
</comment>
<keyword evidence="3" id="KW-1185">Reference proteome</keyword>
<proteinExistence type="predicted"/>
<dbReference type="EMBL" id="BMGC01000003">
    <property type="protein sequence ID" value="GGB20508.1"/>
    <property type="molecule type" value="Genomic_DNA"/>
</dbReference>
<reference evidence="2" key="2">
    <citation type="submission" date="2020-09" db="EMBL/GenBank/DDBJ databases">
        <authorList>
            <person name="Sun Q."/>
            <person name="Zhou Y."/>
        </authorList>
    </citation>
    <scope>NUCLEOTIDE SEQUENCE</scope>
    <source>
        <strain evidence="2">CGMCC 1.12827</strain>
    </source>
</reference>
<dbReference type="RefSeq" id="WP_188585087.1">
    <property type="nucleotide sequence ID" value="NZ_BMGC01000003.1"/>
</dbReference>
<evidence type="ECO:0000259" key="1">
    <source>
        <dbReference type="Pfam" id="PF13761"/>
    </source>
</evidence>
<dbReference type="InterPro" id="IPR025311">
    <property type="entry name" value="DUF4166"/>
</dbReference>
<name>A0A916SVY7_9ACTN</name>
<protein>
    <recommendedName>
        <fullName evidence="1">DUF4166 domain-containing protein</fullName>
    </recommendedName>
</protein>
<evidence type="ECO:0000313" key="3">
    <source>
        <dbReference type="Proteomes" id="UP000621454"/>
    </source>
</evidence>
<feature type="domain" description="DUF4166" evidence="1">
    <location>
        <begin position="16"/>
        <end position="200"/>
    </location>
</feature>